<gene>
    <name evidence="2" type="ORF">METZ01_LOCUS74330</name>
</gene>
<proteinExistence type="predicted"/>
<protein>
    <recommendedName>
        <fullName evidence="1">AB hydrolase-1 domain-containing protein</fullName>
    </recommendedName>
</protein>
<accession>A0A381TZP9</accession>
<feature type="domain" description="AB hydrolase-1" evidence="1">
    <location>
        <begin position="11"/>
        <end position="238"/>
    </location>
</feature>
<organism evidence="2">
    <name type="scientific">marine metagenome</name>
    <dbReference type="NCBI Taxonomy" id="408172"/>
    <lineage>
        <taxon>unclassified sequences</taxon>
        <taxon>metagenomes</taxon>
        <taxon>ecological metagenomes</taxon>
    </lineage>
</organism>
<name>A0A381TZP9_9ZZZZ</name>
<dbReference type="Gene3D" id="3.40.50.1820">
    <property type="entry name" value="alpha/beta hydrolase"/>
    <property type="match status" value="1"/>
</dbReference>
<dbReference type="SUPFAM" id="SSF53474">
    <property type="entry name" value="alpha/beta-Hydrolases"/>
    <property type="match status" value="1"/>
</dbReference>
<dbReference type="PRINTS" id="PR00111">
    <property type="entry name" value="ABHYDROLASE"/>
</dbReference>
<feature type="non-terminal residue" evidence="2">
    <location>
        <position position="1"/>
    </location>
</feature>
<dbReference type="InterPro" id="IPR050266">
    <property type="entry name" value="AB_hydrolase_sf"/>
</dbReference>
<dbReference type="Pfam" id="PF00561">
    <property type="entry name" value="Abhydrolase_1"/>
    <property type="match status" value="1"/>
</dbReference>
<evidence type="ECO:0000313" key="2">
    <source>
        <dbReference type="EMBL" id="SVA21476.1"/>
    </source>
</evidence>
<dbReference type="InterPro" id="IPR029058">
    <property type="entry name" value="AB_hydrolase_fold"/>
</dbReference>
<dbReference type="InterPro" id="IPR000073">
    <property type="entry name" value="AB_hydrolase_1"/>
</dbReference>
<sequence>VYSLSGPENAPVVTLIHGIGVNHQLWRDYQHTLSNHYQVLSYDILGHGGSSRPPEPLSLSLFAEQLRDLLDDLQIERCAAVGFSMGGMINRRFAMDHPERTSALVIMNSPHERSVNAQKLVEERVRNTAAGGPSATIDTSMARWFTPEFLASKNPIVDEVRAWVLANDPRTYTEVRQVLASGVTELIRPQQSIDTPTLVITCENDSGSNPDMAYGISSEIDGAQTVIIPRLQHMGLSEQPELFISEIVRFLDDSIKTDCVP</sequence>
<dbReference type="AlphaFoldDB" id="A0A381TZP9"/>
<reference evidence="2" key="1">
    <citation type="submission" date="2018-05" db="EMBL/GenBank/DDBJ databases">
        <authorList>
            <person name="Lanie J.A."/>
            <person name="Ng W.-L."/>
            <person name="Kazmierczak K.M."/>
            <person name="Andrzejewski T.M."/>
            <person name="Davidsen T.M."/>
            <person name="Wayne K.J."/>
            <person name="Tettelin H."/>
            <person name="Glass J.I."/>
            <person name="Rusch D."/>
            <person name="Podicherti R."/>
            <person name="Tsui H.-C.T."/>
            <person name="Winkler M.E."/>
        </authorList>
    </citation>
    <scope>NUCLEOTIDE SEQUENCE</scope>
</reference>
<dbReference type="PANTHER" id="PTHR43798">
    <property type="entry name" value="MONOACYLGLYCEROL LIPASE"/>
    <property type="match status" value="1"/>
</dbReference>
<evidence type="ECO:0000259" key="1">
    <source>
        <dbReference type="Pfam" id="PF00561"/>
    </source>
</evidence>
<dbReference type="EMBL" id="UINC01005461">
    <property type="protein sequence ID" value="SVA21476.1"/>
    <property type="molecule type" value="Genomic_DNA"/>
</dbReference>